<dbReference type="Proteomes" id="UP000255087">
    <property type="component" value="Unassembled WGS sequence"/>
</dbReference>
<dbReference type="AlphaFoldDB" id="A0A380Q3V6"/>
<evidence type="ECO:0000313" key="1">
    <source>
        <dbReference type="EMBL" id="SUP80500.1"/>
    </source>
</evidence>
<dbReference type="EMBL" id="UHJC01000001">
    <property type="protein sequence ID" value="SUP80500.1"/>
    <property type="molecule type" value="Genomic_DNA"/>
</dbReference>
<evidence type="ECO:0000313" key="2">
    <source>
        <dbReference type="Proteomes" id="UP000255087"/>
    </source>
</evidence>
<name>A0A380Q3V6_YERPU</name>
<gene>
    <name evidence="1" type="ORF">NCTC8580_00555</name>
</gene>
<sequence>MKNLIRVKWSRLKSNLTLIEIASYIKSNIYSETSKYGYSSFKTQDNVISATYTEAKINIQTSVDPLGNENEQEFISYESINFSISKLTSRLYLLSIYNPPKSIRALTDRLSTDSDYKIGFSTIDIRLSEYIKTLSEKHNMHLINIKKAKISSLVINENAKASIEITSKKNALEDIKSIINEKTYALDKIKASGHLLNSTYEFELSKNGTLCTSEEVVDYFTETIVNHILEREI</sequence>
<accession>A0A380Q3V6</accession>
<protein>
    <submittedName>
        <fullName evidence="1">Uncharacterized protein</fullName>
    </submittedName>
</protein>
<proteinExistence type="predicted"/>
<organism evidence="1 2">
    <name type="scientific">Yersinia pseudotuberculosis</name>
    <dbReference type="NCBI Taxonomy" id="633"/>
    <lineage>
        <taxon>Bacteria</taxon>
        <taxon>Pseudomonadati</taxon>
        <taxon>Pseudomonadota</taxon>
        <taxon>Gammaproteobacteria</taxon>
        <taxon>Enterobacterales</taxon>
        <taxon>Yersiniaceae</taxon>
        <taxon>Yersinia</taxon>
    </lineage>
</organism>
<reference evidence="1 2" key="1">
    <citation type="submission" date="2018-06" db="EMBL/GenBank/DDBJ databases">
        <authorList>
            <consortium name="Pathogen Informatics"/>
            <person name="Doyle S."/>
        </authorList>
    </citation>
    <scope>NUCLEOTIDE SEQUENCE [LARGE SCALE GENOMIC DNA]</scope>
    <source>
        <strain evidence="1 2">NCTC8580</strain>
    </source>
</reference>
<dbReference type="RefSeq" id="WP_050320996.1">
    <property type="nucleotide sequence ID" value="NZ_CPXB01000015.1"/>
</dbReference>